<proteinExistence type="inferred from homology"/>
<dbReference type="EMBL" id="JAGHQM010000025">
    <property type="protein sequence ID" value="KAH0566198.1"/>
    <property type="molecule type" value="Genomic_DNA"/>
</dbReference>
<accession>A0A9P8LJ01</accession>
<name>A0A9P8LJ01_9PEZI</name>
<evidence type="ECO:0000313" key="4">
    <source>
        <dbReference type="Proteomes" id="UP000750711"/>
    </source>
</evidence>
<gene>
    <name evidence="3" type="ORF">GP486_000396</name>
</gene>
<organism evidence="3 4">
    <name type="scientific">Trichoglossum hirsutum</name>
    <dbReference type="NCBI Taxonomy" id="265104"/>
    <lineage>
        <taxon>Eukaryota</taxon>
        <taxon>Fungi</taxon>
        <taxon>Dikarya</taxon>
        <taxon>Ascomycota</taxon>
        <taxon>Pezizomycotina</taxon>
        <taxon>Geoglossomycetes</taxon>
        <taxon>Geoglossales</taxon>
        <taxon>Geoglossaceae</taxon>
        <taxon>Trichoglossum</taxon>
    </lineage>
</organism>
<evidence type="ECO:0008006" key="5">
    <source>
        <dbReference type="Google" id="ProtNLM"/>
    </source>
</evidence>
<feature type="region of interest" description="Disordered" evidence="2">
    <location>
        <begin position="126"/>
        <end position="145"/>
    </location>
</feature>
<keyword evidence="4" id="KW-1185">Reference proteome</keyword>
<comment type="similarity">
    <text evidence="1">Belongs to the MIT1/WOR1 family.</text>
</comment>
<dbReference type="PANTHER" id="PTHR28027">
    <property type="entry name" value="TRANSCRIPTIONAL REGULATOR MIT1"/>
    <property type="match status" value="1"/>
</dbReference>
<dbReference type="InterPro" id="IPR018608">
    <property type="entry name" value="Gti1/Pac2"/>
</dbReference>
<protein>
    <recommendedName>
        <fullName evidence="5">cAMP-independent regulatory protein pac2</fullName>
    </recommendedName>
</protein>
<comment type="caution">
    <text evidence="3">The sequence shown here is derived from an EMBL/GenBank/DDBJ whole genome shotgun (WGS) entry which is preliminary data.</text>
</comment>
<dbReference type="AlphaFoldDB" id="A0A9P8LJ01"/>
<dbReference type="Pfam" id="PF09729">
    <property type="entry name" value="Gti1_Pac2"/>
    <property type="match status" value="1"/>
</dbReference>
<sequence length="289" mass="31938">MALSPTFIGTIRTANDLQVLVDECNKGILQPIKRAPTADEMRDLAKSGNVIVYNMKTSGICRWRDGHTWSPGAHDGQFYIYRELTGSYQKVDLSPTIKVGGLTKKIVTQSPYRFIAYSCEGTADHDQLQTPTGWAESKQKRDDSILSTAPWTTDKDVLIERPPLPARGDPIPSATPLIRGYVRIDRPTLPTRDNSTLNVNPLIGIERLPIPARDDSLFSGTPLIRGQNVLIEHPPLPARDDSIFNTNPLTGDRNVCIEAGYPPLPARFCREGKDCMGKYRVWVGGGRAG</sequence>
<reference evidence="3" key="1">
    <citation type="submission" date="2021-03" db="EMBL/GenBank/DDBJ databases">
        <title>Comparative genomics and phylogenomic investigation of the class Geoglossomycetes provide insights into ecological specialization and systematics.</title>
        <authorList>
            <person name="Melie T."/>
            <person name="Pirro S."/>
            <person name="Miller A.N."/>
            <person name="Quandt A."/>
        </authorList>
    </citation>
    <scope>NUCLEOTIDE SEQUENCE</scope>
    <source>
        <strain evidence="3">CAQ_001_2017</strain>
    </source>
</reference>
<evidence type="ECO:0000256" key="1">
    <source>
        <dbReference type="ARBA" id="ARBA00008359"/>
    </source>
</evidence>
<evidence type="ECO:0000313" key="3">
    <source>
        <dbReference type="EMBL" id="KAH0566198.1"/>
    </source>
</evidence>
<dbReference type="PANTHER" id="PTHR28027:SF2">
    <property type="entry name" value="TRANSCRIPTIONAL REGULATOR MIT1"/>
    <property type="match status" value="1"/>
</dbReference>
<dbReference type="Proteomes" id="UP000750711">
    <property type="component" value="Unassembled WGS sequence"/>
</dbReference>
<dbReference type="GO" id="GO:0003677">
    <property type="term" value="F:DNA binding"/>
    <property type="evidence" value="ECO:0007669"/>
    <property type="project" value="TreeGrafter"/>
</dbReference>
<evidence type="ECO:0000256" key="2">
    <source>
        <dbReference type="SAM" id="MobiDB-lite"/>
    </source>
</evidence>